<evidence type="ECO:0000256" key="2">
    <source>
        <dbReference type="SAM" id="SignalP"/>
    </source>
</evidence>
<evidence type="ECO:0000256" key="1">
    <source>
        <dbReference type="SAM" id="MobiDB-lite"/>
    </source>
</evidence>
<dbReference type="EMBL" id="JANPWB010000001">
    <property type="protein sequence ID" value="KAJ1218154.1"/>
    <property type="molecule type" value="Genomic_DNA"/>
</dbReference>
<feature type="region of interest" description="Disordered" evidence="1">
    <location>
        <begin position="37"/>
        <end position="58"/>
    </location>
</feature>
<evidence type="ECO:0000313" key="4">
    <source>
        <dbReference type="Proteomes" id="UP001066276"/>
    </source>
</evidence>
<reference evidence="3" key="1">
    <citation type="journal article" date="2022" name="bioRxiv">
        <title>Sequencing and chromosome-scale assembly of the giantPleurodeles waltlgenome.</title>
        <authorList>
            <person name="Brown T."/>
            <person name="Elewa A."/>
            <person name="Iarovenko S."/>
            <person name="Subramanian E."/>
            <person name="Araus A.J."/>
            <person name="Petzold A."/>
            <person name="Susuki M."/>
            <person name="Suzuki K.-i.T."/>
            <person name="Hayashi T."/>
            <person name="Toyoda A."/>
            <person name="Oliveira C."/>
            <person name="Osipova E."/>
            <person name="Leigh N.D."/>
            <person name="Simon A."/>
            <person name="Yun M.H."/>
        </authorList>
    </citation>
    <scope>NUCLEOTIDE SEQUENCE</scope>
    <source>
        <strain evidence="3">20211129_DDA</strain>
        <tissue evidence="3">Liver</tissue>
    </source>
</reference>
<accession>A0AAV7X245</accession>
<name>A0AAV7X245_PLEWA</name>
<feature type="compositionally biased region" description="Polar residues" evidence="1">
    <location>
        <begin position="98"/>
        <end position="113"/>
    </location>
</feature>
<feature type="region of interest" description="Disordered" evidence="1">
    <location>
        <begin position="71"/>
        <end position="123"/>
    </location>
</feature>
<dbReference type="AlphaFoldDB" id="A0AAV7X245"/>
<feature type="chain" id="PRO_5043473843" description="Secreted protein" evidence="2">
    <location>
        <begin position="24"/>
        <end position="160"/>
    </location>
</feature>
<dbReference type="Proteomes" id="UP001066276">
    <property type="component" value="Chromosome 1_1"/>
</dbReference>
<keyword evidence="4" id="KW-1185">Reference proteome</keyword>
<evidence type="ECO:0000313" key="3">
    <source>
        <dbReference type="EMBL" id="KAJ1218154.1"/>
    </source>
</evidence>
<keyword evidence="2" id="KW-0732">Signal</keyword>
<feature type="signal peptide" evidence="2">
    <location>
        <begin position="1"/>
        <end position="23"/>
    </location>
</feature>
<comment type="caution">
    <text evidence="3">The sequence shown here is derived from an EMBL/GenBank/DDBJ whole genome shotgun (WGS) entry which is preliminary data.</text>
</comment>
<feature type="compositionally biased region" description="Polar residues" evidence="1">
    <location>
        <begin position="71"/>
        <end position="86"/>
    </location>
</feature>
<protein>
    <recommendedName>
        <fullName evidence="5">Secreted protein</fullName>
    </recommendedName>
</protein>
<sequence>MRDTPLHRSSLRSLGLCLPGARAALLVAVAWQQSPATPGTRLLPRGASPPAHAQGGARRAGLTFVAQRASFSTQHAGRGGPSQTAGTPRLLRRRTKTASRGSLQHGPDTTRQALTPRDSARPSRMRALVARAGNCDPARRLCGMGLPASNDDTHTCFTCW</sequence>
<gene>
    <name evidence="3" type="ORF">NDU88_005737</name>
</gene>
<organism evidence="3 4">
    <name type="scientific">Pleurodeles waltl</name>
    <name type="common">Iberian ribbed newt</name>
    <dbReference type="NCBI Taxonomy" id="8319"/>
    <lineage>
        <taxon>Eukaryota</taxon>
        <taxon>Metazoa</taxon>
        <taxon>Chordata</taxon>
        <taxon>Craniata</taxon>
        <taxon>Vertebrata</taxon>
        <taxon>Euteleostomi</taxon>
        <taxon>Amphibia</taxon>
        <taxon>Batrachia</taxon>
        <taxon>Caudata</taxon>
        <taxon>Salamandroidea</taxon>
        <taxon>Salamandridae</taxon>
        <taxon>Pleurodelinae</taxon>
        <taxon>Pleurodeles</taxon>
    </lineage>
</organism>
<evidence type="ECO:0008006" key="5">
    <source>
        <dbReference type="Google" id="ProtNLM"/>
    </source>
</evidence>
<proteinExistence type="predicted"/>